<dbReference type="PROSITE" id="PS51285">
    <property type="entry name" value="AGC_KINASE_CTER"/>
    <property type="match status" value="1"/>
</dbReference>
<dbReference type="GO" id="GO:0007010">
    <property type="term" value="P:cytoskeleton organization"/>
    <property type="evidence" value="ECO:0007669"/>
    <property type="project" value="TreeGrafter"/>
</dbReference>
<dbReference type="PANTHER" id="PTHR24356">
    <property type="entry name" value="SERINE/THREONINE-PROTEIN KINASE"/>
    <property type="match status" value="1"/>
</dbReference>
<dbReference type="InterPro" id="IPR015022">
    <property type="entry name" value="MAST_pre-PK_dom"/>
</dbReference>
<dbReference type="Pfam" id="PF08926">
    <property type="entry name" value="DUF1908"/>
    <property type="match status" value="1"/>
</dbReference>
<dbReference type="GO" id="GO:0035556">
    <property type="term" value="P:intracellular signal transduction"/>
    <property type="evidence" value="ECO:0007669"/>
    <property type="project" value="TreeGrafter"/>
</dbReference>
<evidence type="ECO:0000256" key="14">
    <source>
        <dbReference type="ARBA" id="ARBA00048679"/>
    </source>
</evidence>
<evidence type="ECO:0000256" key="9">
    <source>
        <dbReference type="ARBA" id="ARBA00022741"/>
    </source>
</evidence>
<dbReference type="PROSITE" id="PS50011">
    <property type="entry name" value="PROTEIN_KINASE_DOM"/>
    <property type="match status" value="1"/>
</dbReference>
<evidence type="ECO:0000256" key="3">
    <source>
        <dbReference type="ARBA" id="ARBA00009903"/>
    </source>
</evidence>
<evidence type="ECO:0000313" key="20">
    <source>
        <dbReference type="Ensembl" id="ENSPMRP00000025015.1"/>
    </source>
</evidence>
<proteinExistence type="inferred from homology"/>
<keyword evidence="16" id="KW-0812">Transmembrane</keyword>
<dbReference type="FunFam" id="1.10.510.10:FF:000012">
    <property type="entry name" value="microtubule-associated serine/threonine-protein kinase 2 isoform X1"/>
    <property type="match status" value="1"/>
</dbReference>
<evidence type="ECO:0000256" key="1">
    <source>
        <dbReference type="ARBA" id="ARBA00001946"/>
    </source>
</evidence>
<feature type="compositionally biased region" description="Low complexity" evidence="15">
    <location>
        <begin position="657"/>
        <end position="686"/>
    </location>
</feature>
<dbReference type="CDD" id="cd23076">
    <property type="entry name" value="PDZ_MAST4"/>
    <property type="match status" value="1"/>
</dbReference>
<dbReference type="SMART" id="SM00228">
    <property type="entry name" value="PDZ"/>
    <property type="match status" value="1"/>
</dbReference>
<dbReference type="Pfam" id="PF00069">
    <property type="entry name" value="Pkinase"/>
    <property type="match status" value="2"/>
</dbReference>
<evidence type="ECO:0000256" key="13">
    <source>
        <dbReference type="ARBA" id="ARBA00047899"/>
    </source>
</evidence>
<comment type="subcellular location">
    <subcellularLocation>
        <location evidence="2">Cytoplasm</location>
    </subcellularLocation>
</comment>
<keyword evidence="8" id="KW-0808">Transferase</keyword>
<keyword evidence="7" id="KW-0597">Phosphoprotein</keyword>
<reference evidence="20 21" key="1">
    <citation type="journal article" date="2019" name="Proc. Natl. Acad. Sci. U.S.A.">
        <title>Regulatory changes in pterin and carotenoid genes underlie balanced color polymorphisms in the wall lizard.</title>
        <authorList>
            <person name="Andrade P."/>
            <person name="Pinho C."/>
            <person name="Perez I de Lanuza G."/>
            <person name="Afonso S."/>
            <person name="Brejcha J."/>
            <person name="Rubin C.J."/>
            <person name="Wallerman O."/>
            <person name="Pereira P."/>
            <person name="Sabatino S.J."/>
            <person name="Bellati A."/>
            <person name="Pellitteri-Rosa D."/>
            <person name="Bosakova Z."/>
            <person name="Bunikis I."/>
            <person name="Carretero M.A."/>
            <person name="Feiner N."/>
            <person name="Marsik P."/>
            <person name="Pauperio F."/>
            <person name="Salvi D."/>
            <person name="Soler L."/>
            <person name="While G.M."/>
            <person name="Uller T."/>
            <person name="Font E."/>
            <person name="Andersson L."/>
            <person name="Carneiro M."/>
        </authorList>
    </citation>
    <scope>NUCLEOTIDE SEQUENCE</scope>
</reference>
<reference evidence="20" key="3">
    <citation type="submission" date="2025-09" db="UniProtKB">
        <authorList>
            <consortium name="Ensembl"/>
        </authorList>
    </citation>
    <scope>IDENTIFICATION</scope>
</reference>
<dbReference type="Gene3D" id="2.30.42.10">
    <property type="match status" value="1"/>
</dbReference>
<dbReference type="GeneTree" id="ENSGT00940000156399"/>
<keyword evidence="5" id="KW-0963">Cytoplasm</keyword>
<keyword evidence="10" id="KW-0418">Kinase</keyword>
<keyword evidence="21" id="KW-1185">Reference proteome</keyword>
<evidence type="ECO:0000313" key="21">
    <source>
        <dbReference type="Proteomes" id="UP000472272"/>
    </source>
</evidence>
<dbReference type="PANTHER" id="PTHR24356:SF224">
    <property type="entry name" value="MICROTUBULE-ASSOCIATED SERINE_THREONINE-PROTEIN KINASE 4"/>
    <property type="match status" value="1"/>
</dbReference>
<dbReference type="InterPro" id="IPR000961">
    <property type="entry name" value="AGC-kinase_C"/>
</dbReference>
<dbReference type="Ensembl" id="ENSPMRT00000026541.1">
    <property type="protein sequence ID" value="ENSPMRP00000025015.1"/>
    <property type="gene ID" value="ENSPMRG00000016149.1"/>
</dbReference>
<dbReference type="Gene3D" id="1.10.510.10">
    <property type="entry name" value="Transferase(Phosphotransferase) domain 1"/>
    <property type="match status" value="1"/>
</dbReference>
<keyword evidence="9" id="KW-0547">Nucleotide-binding</keyword>
<dbReference type="Pfam" id="PF17820">
    <property type="entry name" value="PDZ_6"/>
    <property type="match status" value="1"/>
</dbReference>
<keyword evidence="12" id="KW-0460">Magnesium</keyword>
<keyword evidence="16" id="KW-0472">Membrane</keyword>
<accession>A0A670JM54</accession>
<dbReference type="InterPro" id="IPR036034">
    <property type="entry name" value="PDZ_sf"/>
</dbReference>
<evidence type="ECO:0000256" key="10">
    <source>
        <dbReference type="ARBA" id="ARBA00022777"/>
    </source>
</evidence>
<dbReference type="AlphaFoldDB" id="A0A670JM54"/>
<dbReference type="EC" id="2.7.11.1" evidence="4"/>
<dbReference type="Proteomes" id="UP000472272">
    <property type="component" value="Chromosome 11"/>
</dbReference>
<evidence type="ECO:0000256" key="4">
    <source>
        <dbReference type="ARBA" id="ARBA00012513"/>
    </source>
</evidence>
<comment type="catalytic activity">
    <reaction evidence="14">
        <text>L-seryl-[protein] + ATP = O-phospho-L-seryl-[protein] + ADP + H(+)</text>
        <dbReference type="Rhea" id="RHEA:17989"/>
        <dbReference type="Rhea" id="RHEA-COMP:9863"/>
        <dbReference type="Rhea" id="RHEA-COMP:11604"/>
        <dbReference type="ChEBI" id="CHEBI:15378"/>
        <dbReference type="ChEBI" id="CHEBI:29999"/>
        <dbReference type="ChEBI" id="CHEBI:30616"/>
        <dbReference type="ChEBI" id="CHEBI:83421"/>
        <dbReference type="ChEBI" id="CHEBI:456216"/>
        <dbReference type="EC" id="2.7.11.1"/>
    </reaction>
</comment>
<feature type="region of interest" description="Disordered" evidence="15">
    <location>
        <begin position="783"/>
        <end position="810"/>
    </location>
</feature>
<evidence type="ECO:0000256" key="6">
    <source>
        <dbReference type="ARBA" id="ARBA00022527"/>
    </source>
</evidence>
<feature type="domain" description="Protein kinase" evidence="17">
    <location>
        <begin position="190"/>
        <end position="551"/>
    </location>
</feature>
<feature type="domain" description="PDZ" evidence="18">
    <location>
        <begin position="689"/>
        <end position="777"/>
    </location>
</feature>
<dbReference type="InterPro" id="IPR023142">
    <property type="entry name" value="MAST_pre-PK_dom_sf"/>
</dbReference>
<dbReference type="SUPFAM" id="SSF140482">
    <property type="entry name" value="MAST3 pre-PK domain-like"/>
    <property type="match status" value="1"/>
</dbReference>
<dbReference type="Gene3D" id="1.20.1480.20">
    <property type="entry name" value="MAST3 pre-PK domain-like"/>
    <property type="match status" value="1"/>
</dbReference>
<dbReference type="InterPro" id="IPR000719">
    <property type="entry name" value="Prot_kinase_dom"/>
</dbReference>
<dbReference type="FunFam" id="1.20.1480.20:FF:000001">
    <property type="entry name" value="microtubule-associated serine/threonine-protein kinase 4 isoform X1"/>
    <property type="match status" value="1"/>
</dbReference>
<feature type="region of interest" description="Disordered" evidence="15">
    <location>
        <begin position="837"/>
        <end position="952"/>
    </location>
</feature>
<evidence type="ECO:0000259" key="17">
    <source>
        <dbReference type="PROSITE" id="PS50011"/>
    </source>
</evidence>
<feature type="compositionally biased region" description="Low complexity" evidence="15">
    <location>
        <begin position="838"/>
        <end position="891"/>
    </location>
</feature>
<dbReference type="FunFam" id="2.30.42.10:FF:000008">
    <property type="entry name" value="microtubule-associated serine/threonine-protein kinase 4 isoform X2"/>
    <property type="match status" value="1"/>
</dbReference>
<dbReference type="GO" id="GO:0005524">
    <property type="term" value="F:ATP binding"/>
    <property type="evidence" value="ECO:0007669"/>
    <property type="project" value="UniProtKB-KW"/>
</dbReference>
<dbReference type="GO" id="GO:0004674">
    <property type="term" value="F:protein serine/threonine kinase activity"/>
    <property type="evidence" value="ECO:0007669"/>
    <property type="project" value="UniProtKB-KW"/>
</dbReference>
<dbReference type="FunFam" id="3.30.200.20:FF:000012">
    <property type="entry name" value="microtubule-associated serine/threonine-protein kinase 2 isoform X1"/>
    <property type="match status" value="1"/>
</dbReference>
<dbReference type="SUPFAM" id="SSF50156">
    <property type="entry name" value="PDZ domain-like"/>
    <property type="match status" value="1"/>
</dbReference>
<feature type="transmembrane region" description="Helical" evidence="16">
    <location>
        <begin position="318"/>
        <end position="336"/>
    </location>
</feature>
<dbReference type="GO" id="GO:0005737">
    <property type="term" value="C:cytoplasm"/>
    <property type="evidence" value="ECO:0007669"/>
    <property type="project" value="UniProtKB-SubCell"/>
</dbReference>
<comment type="similarity">
    <text evidence="3">Belongs to the protein kinase superfamily. AGC Ser/Thr protein kinase family.</text>
</comment>
<comment type="catalytic activity">
    <reaction evidence="13">
        <text>L-threonyl-[protein] + ATP = O-phospho-L-threonyl-[protein] + ADP + H(+)</text>
        <dbReference type="Rhea" id="RHEA:46608"/>
        <dbReference type="Rhea" id="RHEA-COMP:11060"/>
        <dbReference type="Rhea" id="RHEA-COMP:11605"/>
        <dbReference type="ChEBI" id="CHEBI:15378"/>
        <dbReference type="ChEBI" id="CHEBI:30013"/>
        <dbReference type="ChEBI" id="CHEBI:30616"/>
        <dbReference type="ChEBI" id="CHEBI:61977"/>
        <dbReference type="ChEBI" id="CHEBI:456216"/>
        <dbReference type="EC" id="2.7.11.1"/>
    </reaction>
</comment>
<feature type="region of interest" description="Disordered" evidence="15">
    <location>
        <begin position="657"/>
        <end position="687"/>
    </location>
</feature>
<name>A0A670JM54_PODMU</name>
<evidence type="ECO:0000256" key="2">
    <source>
        <dbReference type="ARBA" id="ARBA00004496"/>
    </source>
</evidence>
<feature type="compositionally biased region" description="Basic residues" evidence="15">
    <location>
        <begin position="789"/>
        <end position="804"/>
    </location>
</feature>
<evidence type="ECO:0000256" key="11">
    <source>
        <dbReference type="ARBA" id="ARBA00022840"/>
    </source>
</evidence>
<dbReference type="SUPFAM" id="SSF56112">
    <property type="entry name" value="Protein kinase-like (PK-like)"/>
    <property type="match status" value="1"/>
</dbReference>
<protein>
    <recommendedName>
        <fullName evidence="4">non-specific serine/threonine protein kinase</fullName>
        <ecNumber evidence="4">2.7.11.1</ecNumber>
    </recommendedName>
</protein>
<evidence type="ECO:0000256" key="7">
    <source>
        <dbReference type="ARBA" id="ARBA00022553"/>
    </source>
</evidence>
<dbReference type="InterPro" id="IPR001478">
    <property type="entry name" value="PDZ"/>
</dbReference>
<keyword evidence="16" id="KW-1133">Transmembrane helix</keyword>
<dbReference type="GO" id="GO:0000287">
    <property type="term" value="F:magnesium ion binding"/>
    <property type="evidence" value="ECO:0007669"/>
    <property type="project" value="InterPro"/>
</dbReference>
<dbReference type="InterPro" id="IPR041489">
    <property type="entry name" value="PDZ_6"/>
</dbReference>
<dbReference type="InterPro" id="IPR050236">
    <property type="entry name" value="Ser_Thr_kinase_AGC"/>
</dbReference>
<gene>
    <name evidence="20" type="primary">MAST4</name>
</gene>
<evidence type="ECO:0000256" key="16">
    <source>
        <dbReference type="SAM" id="Phobius"/>
    </source>
</evidence>
<comment type="cofactor">
    <cofactor evidence="1">
        <name>Mg(2+)</name>
        <dbReference type="ChEBI" id="CHEBI:18420"/>
    </cofactor>
</comment>
<dbReference type="PROSITE" id="PS50106">
    <property type="entry name" value="PDZ"/>
    <property type="match status" value="1"/>
</dbReference>
<evidence type="ECO:0000256" key="5">
    <source>
        <dbReference type="ARBA" id="ARBA00022490"/>
    </source>
</evidence>
<reference evidence="20" key="2">
    <citation type="submission" date="2025-08" db="UniProtKB">
        <authorList>
            <consortium name="Ensembl"/>
        </authorList>
    </citation>
    <scope>IDENTIFICATION</scope>
</reference>
<evidence type="ECO:0000259" key="18">
    <source>
        <dbReference type="PROSITE" id="PS50106"/>
    </source>
</evidence>
<evidence type="ECO:0000256" key="15">
    <source>
        <dbReference type="SAM" id="MobiDB-lite"/>
    </source>
</evidence>
<organism evidence="20 21">
    <name type="scientific">Podarcis muralis</name>
    <name type="common">Wall lizard</name>
    <name type="synonym">Lacerta muralis</name>
    <dbReference type="NCBI Taxonomy" id="64176"/>
    <lineage>
        <taxon>Eukaryota</taxon>
        <taxon>Metazoa</taxon>
        <taxon>Chordata</taxon>
        <taxon>Craniata</taxon>
        <taxon>Vertebrata</taxon>
        <taxon>Euteleostomi</taxon>
        <taxon>Lepidosauria</taxon>
        <taxon>Squamata</taxon>
        <taxon>Bifurcata</taxon>
        <taxon>Unidentata</taxon>
        <taxon>Episquamata</taxon>
        <taxon>Laterata</taxon>
        <taxon>Lacertibaenia</taxon>
        <taxon>Lacertidae</taxon>
        <taxon>Podarcis</taxon>
    </lineage>
</organism>
<evidence type="ECO:0000256" key="8">
    <source>
        <dbReference type="ARBA" id="ARBA00022679"/>
    </source>
</evidence>
<dbReference type="Gene3D" id="3.30.200.20">
    <property type="entry name" value="Phosphorylase Kinase, domain 1"/>
    <property type="match status" value="2"/>
</dbReference>
<sequence length="1041" mass="117270">LSSPLFCLYFLMVHHNITWILFQQFLYNTVGLTVVLCDLTQIPNRTDGRRWSLASLPSSGYGTNTPSSTVSSSCSSQEKLHQLPYQPTPDELHFLSKHFCATESIASDNRCRTTQMRPRSRSLSPGRSPACCDHEIIMMNHVYKERFPKATAQMEERLQEIITSHSPDNVLPLADGVLSFTHHQIIELARDCLDKSHQGLITSRYFFELQHKLDKLLQEAQERSESGELAFIKQLVRKILIVIARPARLLECLEFDPEEFYYLLEAAEGHAKEGQGIKTDIPRYIISQLGLNKDPLEEIEFWNSSIVCIKSSRFKNNLILILSLSFLFSAVYLVRYKETRQRFAMKKINKQNLILRNQIQQAFVERDILTFAENPFVVSMYCSFEARRHLCMVMEYVEGTVLFYIHLLVTSMGHIKLTDFGLSKVGLMSMTTNLYEGHIEKDAREFLDKQVCGTPEYIAPEVILRQGYGKPVDWWSMGIILYEFLVGCVPFFGDTPEELFGQVISDEINWPEKDEAPPPDAQELITLLLRQNPLERLGTGGAYEVKQHPFFQNLDWNSLLRQKAEFIPQLESEDDTSYFDTRSEKYHHMETEEEDDTNDEDFNLEIRQFSSCSHRFSKVSICMFHKIYQICGECNNVNLYRGPFVPDIFGVSPLGSPMSPHSVSSDPSSSRDSSPSRDSSAASASPHQPVIIHTSGKKYGFTIRAIRVYVGDSDIYTVQHIVWNVEEGSSAYHAGLKAGDLITHINGEPVHGLVHTEVIELLLKSGNKVSITTTAFENTSIKTGPARRNSYRGRMVRRSKKTKKKESLERRRSLFKKLAKQPSPLLHTSRSFSCLNRSLSSGESLPGSPTHSLSPRSPTPSLRSTPDFPSGTNSSQSSSPSSSAPNSPAGSGHIRPSTLHGLGPKLGGQRYRSGRRKSAGSIPLSPLARTPSPTPQPTSPQRSPSPLLGHSIGNTKIAQAFPSKMHSPPTIVRHIVRPKSAEPPRSPLLKRVQSEEKLMLHSFLVQKAVHNSKIEEVINLMTFSEFRIVFKSSKVGIIVVS</sequence>
<dbReference type="InterPro" id="IPR011009">
    <property type="entry name" value="Kinase-like_dom_sf"/>
</dbReference>
<evidence type="ECO:0000259" key="19">
    <source>
        <dbReference type="PROSITE" id="PS51285"/>
    </source>
</evidence>
<feature type="domain" description="AGC-kinase C-terminal" evidence="19">
    <location>
        <begin position="552"/>
        <end position="614"/>
    </location>
</feature>
<keyword evidence="6" id="KW-0723">Serine/threonine-protein kinase</keyword>
<evidence type="ECO:0000256" key="12">
    <source>
        <dbReference type="ARBA" id="ARBA00022842"/>
    </source>
</evidence>
<keyword evidence="11" id="KW-0067">ATP-binding</keyword>